<proteinExistence type="predicted"/>
<dbReference type="SUPFAM" id="SSF55073">
    <property type="entry name" value="Nucleotide cyclase"/>
    <property type="match status" value="1"/>
</dbReference>
<dbReference type="NCBIfam" id="TIGR00254">
    <property type="entry name" value="GGDEF"/>
    <property type="match status" value="1"/>
</dbReference>
<dbReference type="InterPro" id="IPR003660">
    <property type="entry name" value="HAMP_dom"/>
</dbReference>
<feature type="domain" description="HAMP" evidence="4">
    <location>
        <begin position="293"/>
        <end position="350"/>
    </location>
</feature>
<dbReference type="EMBL" id="BMZM01000001">
    <property type="protein sequence ID" value="GHC15058.1"/>
    <property type="molecule type" value="Genomic_DNA"/>
</dbReference>
<dbReference type="SMART" id="SM00304">
    <property type="entry name" value="HAMP"/>
    <property type="match status" value="1"/>
</dbReference>
<evidence type="ECO:0000256" key="2">
    <source>
        <dbReference type="ARBA" id="ARBA00034247"/>
    </source>
</evidence>
<dbReference type="PANTHER" id="PTHR45138">
    <property type="entry name" value="REGULATORY COMPONENTS OF SENSORY TRANSDUCTION SYSTEM"/>
    <property type="match status" value="1"/>
</dbReference>
<dbReference type="PANTHER" id="PTHR45138:SF9">
    <property type="entry name" value="DIGUANYLATE CYCLASE DGCM-RELATED"/>
    <property type="match status" value="1"/>
</dbReference>
<keyword evidence="3" id="KW-0472">Membrane</keyword>
<keyword evidence="3" id="KW-1133">Transmembrane helix</keyword>
<dbReference type="InterPro" id="IPR000160">
    <property type="entry name" value="GGDEF_dom"/>
</dbReference>
<dbReference type="PROSITE" id="PS50887">
    <property type="entry name" value="GGDEF"/>
    <property type="match status" value="1"/>
</dbReference>
<dbReference type="Pfam" id="PF00990">
    <property type="entry name" value="GGDEF"/>
    <property type="match status" value="1"/>
</dbReference>
<evidence type="ECO:0000256" key="1">
    <source>
        <dbReference type="ARBA" id="ARBA00012528"/>
    </source>
</evidence>
<evidence type="ECO:0000313" key="6">
    <source>
        <dbReference type="EMBL" id="GHC15058.1"/>
    </source>
</evidence>
<dbReference type="RefSeq" id="WP_189514206.1">
    <property type="nucleotide sequence ID" value="NZ_BMZM01000001.1"/>
</dbReference>
<keyword evidence="7" id="KW-1185">Reference proteome</keyword>
<dbReference type="SMART" id="SM00267">
    <property type="entry name" value="GGDEF"/>
    <property type="match status" value="1"/>
</dbReference>
<dbReference type="CDD" id="cd01949">
    <property type="entry name" value="GGDEF"/>
    <property type="match status" value="1"/>
</dbReference>
<evidence type="ECO:0000256" key="3">
    <source>
        <dbReference type="SAM" id="Phobius"/>
    </source>
</evidence>
<dbReference type="Gene3D" id="3.30.70.270">
    <property type="match status" value="1"/>
</dbReference>
<dbReference type="PROSITE" id="PS50885">
    <property type="entry name" value="HAMP"/>
    <property type="match status" value="1"/>
</dbReference>
<dbReference type="InterPro" id="IPR029787">
    <property type="entry name" value="Nucleotide_cyclase"/>
</dbReference>
<comment type="catalytic activity">
    <reaction evidence="2">
        <text>2 GTP = 3',3'-c-di-GMP + 2 diphosphate</text>
        <dbReference type="Rhea" id="RHEA:24898"/>
        <dbReference type="ChEBI" id="CHEBI:33019"/>
        <dbReference type="ChEBI" id="CHEBI:37565"/>
        <dbReference type="ChEBI" id="CHEBI:58805"/>
        <dbReference type="EC" id="2.7.7.65"/>
    </reaction>
</comment>
<feature type="transmembrane region" description="Helical" evidence="3">
    <location>
        <begin position="12"/>
        <end position="35"/>
    </location>
</feature>
<name>A0ABQ3F9U3_9GAMM</name>
<protein>
    <recommendedName>
        <fullName evidence="1">diguanylate cyclase</fullName>
        <ecNumber evidence="1">2.7.7.65</ecNumber>
    </recommendedName>
</protein>
<organism evidence="6 7">
    <name type="scientific">Kushneria pakistanensis</name>
    <dbReference type="NCBI Taxonomy" id="1508770"/>
    <lineage>
        <taxon>Bacteria</taxon>
        <taxon>Pseudomonadati</taxon>
        <taxon>Pseudomonadota</taxon>
        <taxon>Gammaproteobacteria</taxon>
        <taxon>Oceanospirillales</taxon>
        <taxon>Halomonadaceae</taxon>
        <taxon>Kushneria</taxon>
    </lineage>
</organism>
<dbReference type="EC" id="2.7.7.65" evidence="1"/>
<evidence type="ECO:0000313" key="7">
    <source>
        <dbReference type="Proteomes" id="UP000604243"/>
    </source>
</evidence>
<gene>
    <name evidence="6" type="ORF">GCM10010082_01870</name>
</gene>
<reference evidence="7" key="1">
    <citation type="journal article" date="2019" name="Int. J. Syst. Evol. Microbiol.">
        <title>The Global Catalogue of Microorganisms (GCM) 10K type strain sequencing project: providing services to taxonomists for standard genome sequencing and annotation.</title>
        <authorList>
            <consortium name="The Broad Institute Genomics Platform"/>
            <consortium name="The Broad Institute Genome Sequencing Center for Infectious Disease"/>
            <person name="Wu L."/>
            <person name="Ma J."/>
        </authorList>
    </citation>
    <scope>NUCLEOTIDE SEQUENCE [LARGE SCALE GENOMIC DNA]</scope>
    <source>
        <strain evidence="7">KCTC 42082</strain>
    </source>
</reference>
<dbReference type="Pfam" id="PF05228">
    <property type="entry name" value="CHASE4"/>
    <property type="match status" value="1"/>
</dbReference>
<sequence length="534" mass="59438">MPYLNSLRNRFIITLSIMLMLVMGILVFILHQLMIPNLISEERQSAHVYANVLQESIDNNARALSDMAFQWASWASTRDFMEGSLPGFPQTHITSAVFADRSADMMLITNANDGVAWIAGRNPVTGDFTSCARPTGSCQWTLEQVRQIQRQLPLTDTVTRIGVRPEFALLSTWPIARHGSTLPSGKLTLVRFLPGQWRPNPMHMASTLTLSAIRQSVTASTDKSAVVIDADSDDSLRLTLLRDSATPGYQVMMTTRLERHSLRAGIERFNLTMLGALGLLLLLMMIMLWVFRAIVLRPIGELSRYASALRQSPGEHLDSPPPWLQARGDELGVMAREFQTLIHDLNERNAHLKALTNRDALTGLGNRRLLDRQLPRILSLTHRLERPVALIMIDVDHFKLYNDFYGHPEGDQCLKTIADTLRDIFQRESDLVARVGGEEFVIVLPDFDLDRAMDIARGVCTAMEAQCLPHEPSPTHKYVTISAGVAVSSPEHPLSGEALIKQADEALYQIKKSSRNAVGCGASVPLATHGNKRP</sequence>
<accession>A0ABQ3F9U3</accession>
<keyword evidence="3" id="KW-0812">Transmembrane</keyword>
<feature type="transmembrane region" description="Helical" evidence="3">
    <location>
        <begin position="269"/>
        <end position="291"/>
    </location>
</feature>
<dbReference type="InterPro" id="IPR043128">
    <property type="entry name" value="Rev_trsase/Diguanyl_cyclase"/>
</dbReference>
<comment type="caution">
    <text evidence="6">The sequence shown here is derived from an EMBL/GenBank/DDBJ whole genome shotgun (WGS) entry which is preliminary data.</text>
</comment>
<evidence type="ECO:0000259" key="4">
    <source>
        <dbReference type="PROSITE" id="PS50885"/>
    </source>
</evidence>
<evidence type="ECO:0000259" key="5">
    <source>
        <dbReference type="PROSITE" id="PS50887"/>
    </source>
</evidence>
<dbReference type="InterPro" id="IPR050469">
    <property type="entry name" value="Diguanylate_Cyclase"/>
</dbReference>
<dbReference type="Gene3D" id="6.10.340.10">
    <property type="match status" value="1"/>
</dbReference>
<feature type="domain" description="GGDEF" evidence="5">
    <location>
        <begin position="386"/>
        <end position="523"/>
    </location>
</feature>
<dbReference type="InterPro" id="IPR007892">
    <property type="entry name" value="CHASE4"/>
</dbReference>
<dbReference type="Proteomes" id="UP000604243">
    <property type="component" value="Unassembled WGS sequence"/>
</dbReference>